<dbReference type="AlphaFoldDB" id="A0A1I8F9H3"/>
<evidence type="ECO:0000313" key="2">
    <source>
        <dbReference type="WBParaSite" id="maker-unitig_24307-snap-gene-0.2-mRNA-1"/>
    </source>
</evidence>
<proteinExistence type="predicted"/>
<dbReference type="WBParaSite" id="maker-unitig_24307-snap-gene-0.2-mRNA-1">
    <property type="protein sequence ID" value="maker-unitig_24307-snap-gene-0.2-mRNA-1"/>
    <property type="gene ID" value="maker-unitig_24307-snap-gene-0.2"/>
</dbReference>
<reference evidence="2" key="1">
    <citation type="submission" date="2016-11" db="UniProtKB">
        <authorList>
            <consortium name="WormBaseParasite"/>
        </authorList>
    </citation>
    <scope>IDENTIFICATION</scope>
</reference>
<evidence type="ECO:0000313" key="1">
    <source>
        <dbReference type="Proteomes" id="UP000095280"/>
    </source>
</evidence>
<sequence length="605" mass="68522">ISSAVRPAAKNGYFEFVKFIIETVSEKQVRDKCCLTAVEPAAFNGHTEWQRRQSPHKVGGKTDVFDAMSKEVDDLKDEGLKDLYYSRAAESAARCGKADAMMSSLRKIRDTEQRTECHRQCALAGASFGHENVVVERFDIEPQWLQFPPLLQFFSMMALKNENSILNKNIVNHTAGRKVETSTIDFREHVSLAFAILRQLTRDVLDLPDSKGATALMLAADAGHHELIEKLVGSVHPCKSKTVTDEPLSTELHGAVQLGRIHPTEPSARRDGDCLQRSPFEVVRDDSWLVRDDSWLRRRGSTLRYAEGWANSLVQVNGRTADDSDIDWTVVVALQKFHLQGGLQCSPDRRLLHRLMIRGWAEGHVNIPESCASPDECMPHFFMSDAPLYFKNAGIGGDFACTKTRVRDRLIEPAWTPECFTTSRRLKIGRSPTTWTGCVEEVFCFPWRHSGLAFLFSRVHADSVHCQTVGSLGSHTLYTQLQEDPDLEELLTLAHYSDFREHVDLSLQQMEMIEKERRVAMESQDEEMISWVRQKRWRVSKLQRHATLALTAGREDEESGGLWARAMARGAARRGTTWGALVVMETAVKQRDSWTHAKLSRMRLS</sequence>
<dbReference type="Proteomes" id="UP000095280">
    <property type="component" value="Unplaced"/>
</dbReference>
<keyword evidence="1" id="KW-1185">Reference proteome</keyword>
<accession>A0A1I8F9H3</accession>
<name>A0A1I8F9H3_9PLAT</name>
<protein>
    <submittedName>
        <fullName evidence="2">ANK_REP_REGION domain-containing protein</fullName>
    </submittedName>
</protein>
<dbReference type="Gene3D" id="1.25.40.20">
    <property type="entry name" value="Ankyrin repeat-containing domain"/>
    <property type="match status" value="1"/>
</dbReference>
<dbReference type="InterPro" id="IPR036770">
    <property type="entry name" value="Ankyrin_rpt-contain_sf"/>
</dbReference>
<dbReference type="SUPFAM" id="SSF48403">
    <property type="entry name" value="Ankyrin repeat"/>
    <property type="match status" value="1"/>
</dbReference>
<organism evidence="1 2">
    <name type="scientific">Macrostomum lignano</name>
    <dbReference type="NCBI Taxonomy" id="282301"/>
    <lineage>
        <taxon>Eukaryota</taxon>
        <taxon>Metazoa</taxon>
        <taxon>Spiralia</taxon>
        <taxon>Lophotrochozoa</taxon>
        <taxon>Platyhelminthes</taxon>
        <taxon>Rhabditophora</taxon>
        <taxon>Macrostomorpha</taxon>
        <taxon>Macrostomida</taxon>
        <taxon>Macrostomidae</taxon>
        <taxon>Macrostomum</taxon>
    </lineage>
</organism>